<name>A0AA40EVX3_9PEZI</name>
<feature type="region of interest" description="Disordered" evidence="1">
    <location>
        <begin position="204"/>
        <end position="247"/>
    </location>
</feature>
<comment type="caution">
    <text evidence="2">The sequence shown here is derived from an EMBL/GenBank/DDBJ whole genome shotgun (WGS) entry which is preliminary data.</text>
</comment>
<dbReference type="EMBL" id="JAUKUD010000004">
    <property type="protein sequence ID" value="KAK0746554.1"/>
    <property type="molecule type" value="Genomic_DNA"/>
</dbReference>
<feature type="compositionally biased region" description="Acidic residues" evidence="1">
    <location>
        <begin position="226"/>
        <end position="246"/>
    </location>
</feature>
<evidence type="ECO:0000313" key="3">
    <source>
        <dbReference type="Proteomes" id="UP001172155"/>
    </source>
</evidence>
<proteinExistence type="predicted"/>
<sequence>MAPPPRPPKRPAHGVPLEGQSDLAPWELPSDPNDADHNSDWEDYGGVPEAREEYDRAVTMLDGSENWNAEQSKVHKLVYMRGIHPMIPSTWRLSYKMWGITQPHLDDVFTPPLSRKRVVISASRNEVDAAKALESLFYLSQIVTDYENMGEQGKIGPTVVKAISAYIKWALRDVEVDKRLPPTMMVHGYPTDFIDSTGAVADKNRARGGDADDVMVPRPSEIASGEGDDDVASGDEDEDDDDEGASEEVARQFRLAVEQDLEKRMRAMGRAWRQLLRHTNAGEAAPTLYGFAVTQHMVIVVSYDANRIKNPVVVLGQIGLNDKGLWLWNAMSIAIPVNVAKKAVHQLFKRLERKKLIPQPKADKEEDPDK</sequence>
<evidence type="ECO:0000256" key="1">
    <source>
        <dbReference type="SAM" id="MobiDB-lite"/>
    </source>
</evidence>
<feature type="region of interest" description="Disordered" evidence="1">
    <location>
        <begin position="1"/>
        <end position="46"/>
    </location>
</feature>
<accession>A0AA40EVX3</accession>
<gene>
    <name evidence="2" type="ORF">B0T18DRAFT_325604</name>
</gene>
<organism evidence="2 3">
    <name type="scientific">Schizothecium vesticola</name>
    <dbReference type="NCBI Taxonomy" id="314040"/>
    <lineage>
        <taxon>Eukaryota</taxon>
        <taxon>Fungi</taxon>
        <taxon>Dikarya</taxon>
        <taxon>Ascomycota</taxon>
        <taxon>Pezizomycotina</taxon>
        <taxon>Sordariomycetes</taxon>
        <taxon>Sordariomycetidae</taxon>
        <taxon>Sordariales</taxon>
        <taxon>Schizotheciaceae</taxon>
        <taxon>Schizothecium</taxon>
    </lineage>
</organism>
<keyword evidence="3" id="KW-1185">Reference proteome</keyword>
<dbReference type="AlphaFoldDB" id="A0AA40EVX3"/>
<protein>
    <submittedName>
        <fullName evidence="2">Uncharacterized protein</fullName>
    </submittedName>
</protein>
<evidence type="ECO:0000313" key="2">
    <source>
        <dbReference type="EMBL" id="KAK0746554.1"/>
    </source>
</evidence>
<dbReference type="Proteomes" id="UP001172155">
    <property type="component" value="Unassembled WGS sequence"/>
</dbReference>
<reference evidence="2" key="1">
    <citation type="submission" date="2023-06" db="EMBL/GenBank/DDBJ databases">
        <title>Genome-scale phylogeny and comparative genomics of the fungal order Sordariales.</title>
        <authorList>
            <consortium name="Lawrence Berkeley National Laboratory"/>
            <person name="Hensen N."/>
            <person name="Bonometti L."/>
            <person name="Westerberg I."/>
            <person name="Brannstrom I.O."/>
            <person name="Guillou S."/>
            <person name="Cros-Aarteil S."/>
            <person name="Calhoun S."/>
            <person name="Haridas S."/>
            <person name="Kuo A."/>
            <person name="Mondo S."/>
            <person name="Pangilinan J."/>
            <person name="Riley R."/>
            <person name="LaButti K."/>
            <person name="Andreopoulos B."/>
            <person name="Lipzen A."/>
            <person name="Chen C."/>
            <person name="Yanf M."/>
            <person name="Daum C."/>
            <person name="Ng V."/>
            <person name="Clum A."/>
            <person name="Steindorff A."/>
            <person name="Ohm R."/>
            <person name="Martin F."/>
            <person name="Silar P."/>
            <person name="Natvig D."/>
            <person name="Lalanne C."/>
            <person name="Gautier V."/>
            <person name="Ament-velasquez S.L."/>
            <person name="Kruys A."/>
            <person name="Hutchinson M.I."/>
            <person name="Powell A.J."/>
            <person name="Barry K."/>
            <person name="Miller A.N."/>
            <person name="Grigoriev I.V."/>
            <person name="Debuchy R."/>
            <person name="Gladieux P."/>
            <person name="Thoren M.H."/>
            <person name="Johannesson H."/>
        </authorList>
    </citation>
    <scope>NUCLEOTIDE SEQUENCE</scope>
    <source>
        <strain evidence="2">SMH3187-1</strain>
    </source>
</reference>